<dbReference type="GO" id="GO:0016787">
    <property type="term" value="F:hydrolase activity"/>
    <property type="evidence" value="ECO:0007669"/>
    <property type="project" value="UniProtKB-KW"/>
</dbReference>
<sequence>MNGDVNETGVREETGRGEEFCPRASESTVMITHDTVPGGIPLVHDGATADIYVDGDDAEVVRVASGDFAEDVERVTGERPGLTGSLDELSGTAVIVGTLGSSKGVDTCVERCRLGADAERLSKDRESFFVRTVENPLPTVDSAVLVAGSDRRGTAFGVYELSRRIGVSPWYWWADVPTERRETLVVEPGTYRYGPPSVAYRGFFLNDEDFGLRPWASETFAPEDAADRPGIGPKTYARLFELLLRLKANTVWPAMHPGTKAFYRYPEHAELADKYAIAVGTSHCEPMHRNNVEEWEESFGEWNYATNRDRIRAYWRERVESVAAFENVFTLGMRGIHDSGMPGGETAAETRELLQRVLDDQRHLLNAAHDRPVETVPQVFCPYKEVLDLYRSGLSVPDDVCLLWPDDSHGYLRELPTEADRARSGGSGVYYHLSYWGRPHDYLWLSSVPLGVVSTEMRRAYEAGARECWVVNVGDLKPAETETEFFLDLAWDVDLGGRESPSEWLVDWAAREFGDAHADEVADLLGEYDRLCLARKPEHMGWSTVYPDTPTGDPEFSFTGEGDEARRRLDAFDELVERAEAVFESLSSSRRASFYQLVLYQLRCAAAMSETFLHAARSRLHAEQGRASANRYADAALDAHERIRAETRYYNEALRDGKWNRIQSGSPRDLPVFDPPDVARLEPGKSAELGVAIEGRREPLDAGDGGEVAPSLPAFRAGVDRERFVDVFNRGATPFEWTATANAAWIEVSERAGTVEDERRLRVGVDWDRATGPQASGTVTVSGAGAEYSVRVEAVAATAGSPREGDADFLEVDGAVGIEAERYSRKADGVPGRWVPGDAPGRLAGRTVRVAPARFEIHDPEADDAPRLEYDLELTTTGVTTVEVHCLPTQALSGDRDLRYAVALGDGPRRTVSVDPDGGEHDPEWQENVLRGAALGTTTHAVESAGGHTLRMWALDPGLVVDRIAVYADGERETYLGPRETAVPGSE</sequence>
<dbReference type="Proteomes" id="UP000011513">
    <property type="component" value="Unassembled WGS sequence"/>
</dbReference>
<organism evidence="3 4">
    <name type="scientific">Halogeometricum pallidum JCM 14848</name>
    <dbReference type="NCBI Taxonomy" id="1227487"/>
    <lineage>
        <taxon>Archaea</taxon>
        <taxon>Methanobacteriati</taxon>
        <taxon>Methanobacteriota</taxon>
        <taxon>Stenosarchaea group</taxon>
        <taxon>Halobacteria</taxon>
        <taxon>Halobacteriales</taxon>
        <taxon>Haloferacaceae</taxon>
        <taxon>Halogeometricum</taxon>
    </lineage>
</organism>
<dbReference type="eggNOG" id="ENOG502N5Q1">
    <property type="taxonomic scope" value="Archaea"/>
</dbReference>
<dbReference type="InterPro" id="IPR029018">
    <property type="entry name" value="Hex-like_dom2"/>
</dbReference>
<proteinExistence type="predicted"/>
<dbReference type="Gene3D" id="3.20.20.520">
    <property type="entry name" value="Glycosyl hydrolase family 115"/>
    <property type="match status" value="1"/>
</dbReference>
<keyword evidence="4" id="KW-1185">Reference proteome</keyword>
<name>M0CZL0_HALPD</name>
<comment type="caution">
    <text evidence="3">The sequence shown here is derived from an EMBL/GenBank/DDBJ whole genome shotgun (WGS) entry which is preliminary data.</text>
</comment>
<evidence type="ECO:0000313" key="3">
    <source>
        <dbReference type="EMBL" id="ELZ28043.1"/>
    </source>
</evidence>
<dbReference type="InterPro" id="IPR041437">
    <property type="entry name" value="GH115_C"/>
</dbReference>
<dbReference type="SUPFAM" id="SSF55545">
    <property type="entry name" value="beta-N-acetylhexosaminidase-like domain"/>
    <property type="match status" value="1"/>
</dbReference>
<gene>
    <name evidence="3" type="ORF">C474_16119</name>
</gene>
<dbReference type="PATRIC" id="fig|1227487.5.peg.3196"/>
<dbReference type="Gene3D" id="1.20.58.2150">
    <property type="match status" value="1"/>
</dbReference>
<keyword evidence="1" id="KW-0378">Hydrolase</keyword>
<dbReference type="Gene3D" id="2.60.120.1620">
    <property type="match status" value="1"/>
</dbReference>
<reference evidence="3 4" key="1">
    <citation type="journal article" date="2014" name="PLoS Genet.">
        <title>Phylogenetically driven sequencing of extremely halophilic archaea reveals strategies for static and dynamic osmo-response.</title>
        <authorList>
            <person name="Becker E.A."/>
            <person name="Seitzer P.M."/>
            <person name="Tritt A."/>
            <person name="Larsen D."/>
            <person name="Krusor M."/>
            <person name="Yao A.I."/>
            <person name="Wu D."/>
            <person name="Madern D."/>
            <person name="Eisen J.A."/>
            <person name="Darling A.E."/>
            <person name="Facciotti M.T."/>
        </authorList>
    </citation>
    <scope>NUCLEOTIDE SEQUENCE [LARGE SCALE GENOMIC DNA]</scope>
    <source>
        <strain evidence="3 4">JCM 14848</strain>
    </source>
</reference>
<dbReference type="PANTHER" id="PTHR37842:SF2">
    <property type="entry name" value="GYLCOSYL HYDROLASE 115 C-TERMINAL DOMAIN-CONTAINING PROTEIN"/>
    <property type="match status" value="1"/>
</dbReference>
<accession>M0CZL0</accession>
<protein>
    <recommendedName>
        <fullName evidence="2">Gylcosyl hydrolase 115 C-terminal domain-containing protein</fullName>
    </recommendedName>
</protein>
<dbReference type="InterPro" id="IPR042301">
    <property type="entry name" value="GH115_sf"/>
</dbReference>
<dbReference type="InterPro" id="IPR031924">
    <property type="entry name" value="GH115"/>
</dbReference>
<dbReference type="Pfam" id="PF17829">
    <property type="entry name" value="GH115_C"/>
    <property type="match status" value="1"/>
</dbReference>
<dbReference type="EMBL" id="AOIV01000038">
    <property type="protein sequence ID" value="ELZ28043.1"/>
    <property type="molecule type" value="Genomic_DNA"/>
</dbReference>
<dbReference type="Pfam" id="PF15979">
    <property type="entry name" value="Glyco_hydro_115"/>
    <property type="match status" value="1"/>
</dbReference>
<evidence type="ECO:0000256" key="1">
    <source>
        <dbReference type="ARBA" id="ARBA00022801"/>
    </source>
</evidence>
<dbReference type="InParanoid" id="M0CZL0"/>
<evidence type="ECO:0000313" key="4">
    <source>
        <dbReference type="Proteomes" id="UP000011513"/>
    </source>
</evidence>
<feature type="domain" description="Gylcosyl hydrolase 115 C-terminal" evidence="2">
    <location>
        <begin position="809"/>
        <end position="980"/>
    </location>
</feature>
<dbReference type="AlphaFoldDB" id="M0CZL0"/>
<evidence type="ECO:0000259" key="2">
    <source>
        <dbReference type="Pfam" id="PF17829"/>
    </source>
</evidence>
<dbReference type="PANTHER" id="PTHR37842">
    <property type="match status" value="1"/>
</dbReference>
<dbReference type="Gene3D" id="3.30.379.10">
    <property type="entry name" value="Chitobiase/beta-hexosaminidase domain 2-like"/>
    <property type="match status" value="1"/>
</dbReference>